<dbReference type="EMBL" id="SYVO01000178">
    <property type="protein sequence ID" value="TKF99756.1"/>
    <property type="molecule type" value="Genomic_DNA"/>
</dbReference>
<sequence>MTKVFISYSHSDQRYVSDIKSVRLNRNHGLGFNDKSLQEPIYNEEGHVNRRPPHDSASYLVRQEISRRLQESDKLLVLLGNDTHSKLWVEWEINEFRKLKQGSDILVMKVPNSFGGAPKVVQQEVYDWDLNMVSSWVRD</sequence>
<dbReference type="Pfam" id="PF08937">
    <property type="entry name" value="ThsB_TIR"/>
    <property type="match status" value="1"/>
</dbReference>
<evidence type="ECO:0000313" key="3">
    <source>
        <dbReference type="Proteomes" id="UP000305840"/>
    </source>
</evidence>
<comment type="caution">
    <text evidence="2">The sequence shown here is derived from an EMBL/GenBank/DDBJ whole genome shotgun (WGS) entry which is preliminary data.</text>
</comment>
<dbReference type="RefSeq" id="WP_136994906.1">
    <property type="nucleotide sequence ID" value="NZ_SYVO01000178.1"/>
</dbReference>
<dbReference type="InterPro" id="IPR035897">
    <property type="entry name" value="Toll_tir_struct_dom_sf"/>
</dbReference>
<gene>
    <name evidence="2" type="ORF">FCV91_25185</name>
</gene>
<evidence type="ECO:0000259" key="1">
    <source>
        <dbReference type="Pfam" id="PF08937"/>
    </source>
</evidence>
<dbReference type="Gene3D" id="3.40.50.10140">
    <property type="entry name" value="Toll/interleukin-1 receptor homology (TIR) domain"/>
    <property type="match status" value="1"/>
</dbReference>
<dbReference type="SUPFAM" id="SSF52200">
    <property type="entry name" value="Toll/Interleukin receptor TIR domain"/>
    <property type="match status" value="1"/>
</dbReference>
<organism evidence="2 3">
    <name type="scientific">Vibrio lentus</name>
    <dbReference type="NCBI Taxonomy" id="136468"/>
    <lineage>
        <taxon>Bacteria</taxon>
        <taxon>Pseudomonadati</taxon>
        <taxon>Pseudomonadota</taxon>
        <taxon>Gammaproteobacteria</taxon>
        <taxon>Vibrionales</taxon>
        <taxon>Vibrionaceae</taxon>
        <taxon>Vibrio</taxon>
    </lineage>
</organism>
<reference evidence="2 3" key="1">
    <citation type="submission" date="2019-04" db="EMBL/GenBank/DDBJ databases">
        <title>A reverse ecology approach based on a biological definition of microbial populations.</title>
        <authorList>
            <person name="Arevalo P."/>
            <person name="Vaninsberghe D."/>
            <person name="Elsherbini J."/>
            <person name="Gore J."/>
            <person name="Polz M."/>
        </authorList>
    </citation>
    <scope>NUCLEOTIDE SEQUENCE [LARGE SCALE GENOMIC DNA]</scope>
    <source>
        <strain evidence="2 3">10N.222.48.A1</strain>
    </source>
</reference>
<feature type="domain" description="Thoeris protein ThsB TIR-like" evidence="1">
    <location>
        <begin position="5"/>
        <end position="112"/>
    </location>
</feature>
<dbReference type="InterPro" id="IPR015032">
    <property type="entry name" value="ThsB__TIR-like_domain"/>
</dbReference>
<evidence type="ECO:0000313" key="2">
    <source>
        <dbReference type="EMBL" id="TKF99756.1"/>
    </source>
</evidence>
<dbReference type="Proteomes" id="UP000305840">
    <property type="component" value="Unassembled WGS sequence"/>
</dbReference>
<dbReference type="AlphaFoldDB" id="A0A4U2EGX2"/>
<protein>
    <recommendedName>
        <fullName evidence="1">Thoeris protein ThsB TIR-like domain-containing protein</fullName>
    </recommendedName>
</protein>
<proteinExistence type="predicted"/>
<name>A0A4U2EGX2_9VIBR</name>
<accession>A0A4U2EGX2</accession>